<feature type="transmembrane region" description="Helical" evidence="1">
    <location>
        <begin position="155"/>
        <end position="176"/>
    </location>
</feature>
<accession>A0ABQ6FHD2</accession>
<keyword evidence="4" id="KW-1185">Reference proteome</keyword>
<dbReference type="SUPFAM" id="SSF54001">
    <property type="entry name" value="Cysteine proteinases"/>
    <property type="match status" value="1"/>
</dbReference>
<name>A0ABQ6FHD2_9RHOO</name>
<dbReference type="InterPro" id="IPR002931">
    <property type="entry name" value="Transglutaminase-like"/>
</dbReference>
<comment type="caution">
    <text evidence="3">The sequence shown here is derived from an EMBL/GenBank/DDBJ whole genome shotgun (WGS) entry which is preliminary data.</text>
</comment>
<dbReference type="PANTHER" id="PTHR42736">
    <property type="entry name" value="PROTEIN-GLUTAMINE GAMMA-GLUTAMYLTRANSFERASE"/>
    <property type="match status" value="1"/>
</dbReference>
<feature type="domain" description="Transglutaminase-like" evidence="2">
    <location>
        <begin position="393"/>
        <end position="464"/>
    </location>
</feature>
<dbReference type="Pfam" id="PF11992">
    <property type="entry name" value="TgpA_N"/>
    <property type="match status" value="1"/>
</dbReference>
<evidence type="ECO:0000256" key="1">
    <source>
        <dbReference type="SAM" id="Phobius"/>
    </source>
</evidence>
<gene>
    <name evidence="3" type="primary">tgpA</name>
    <name evidence="3" type="ORF">GCM10007933_32960</name>
</gene>
<feature type="transmembrane region" description="Helical" evidence="1">
    <location>
        <begin position="125"/>
        <end position="143"/>
    </location>
</feature>
<protein>
    <submittedName>
        <fullName evidence="3">Protein-glutamine gamma-glutamyltransferase</fullName>
    </submittedName>
</protein>
<dbReference type="SMART" id="SM00460">
    <property type="entry name" value="TGc"/>
    <property type="match status" value="1"/>
</dbReference>
<dbReference type="InterPro" id="IPR021878">
    <property type="entry name" value="TgpA_N"/>
</dbReference>
<evidence type="ECO:0000259" key="2">
    <source>
        <dbReference type="SMART" id="SM00460"/>
    </source>
</evidence>
<dbReference type="Pfam" id="PF13559">
    <property type="entry name" value="DUF4129"/>
    <property type="match status" value="1"/>
</dbReference>
<keyword evidence="1" id="KW-0472">Membrane</keyword>
<dbReference type="EMBL" id="BSPX01000061">
    <property type="protein sequence ID" value="GLT23825.1"/>
    <property type="molecule type" value="Genomic_DNA"/>
</dbReference>
<feature type="transmembrane region" description="Helical" evidence="1">
    <location>
        <begin position="26"/>
        <end position="44"/>
    </location>
</feature>
<dbReference type="InterPro" id="IPR038765">
    <property type="entry name" value="Papain-like_cys_pep_sf"/>
</dbReference>
<organism evidence="3 4">
    <name type="scientific">Zoogloea oryzae</name>
    <dbReference type="NCBI Taxonomy" id="310767"/>
    <lineage>
        <taxon>Bacteria</taxon>
        <taxon>Pseudomonadati</taxon>
        <taxon>Pseudomonadota</taxon>
        <taxon>Betaproteobacteria</taxon>
        <taxon>Rhodocyclales</taxon>
        <taxon>Zoogloeaceae</taxon>
        <taxon>Zoogloea</taxon>
    </lineage>
</organism>
<dbReference type="PANTHER" id="PTHR42736:SF1">
    <property type="entry name" value="PROTEIN-GLUTAMINE GAMMA-GLUTAMYLTRANSFERASE"/>
    <property type="match status" value="1"/>
</dbReference>
<reference evidence="4" key="1">
    <citation type="journal article" date="2019" name="Int. J. Syst. Evol. Microbiol.">
        <title>The Global Catalogue of Microorganisms (GCM) 10K type strain sequencing project: providing services to taxonomists for standard genome sequencing and annotation.</title>
        <authorList>
            <consortium name="The Broad Institute Genomics Platform"/>
            <consortium name="The Broad Institute Genome Sequencing Center for Infectious Disease"/>
            <person name="Wu L."/>
            <person name="Ma J."/>
        </authorList>
    </citation>
    <scope>NUCLEOTIDE SEQUENCE [LARGE SCALE GENOMIC DNA]</scope>
    <source>
        <strain evidence="4">NBRC 102407</strain>
    </source>
</reference>
<feature type="transmembrane region" description="Helical" evidence="1">
    <location>
        <begin position="56"/>
        <end position="74"/>
    </location>
</feature>
<dbReference type="Gene3D" id="3.10.620.30">
    <property type="match status" value="1"/>
</dbReference>
<dbReference type="Proteomes" id="UP001157167">
    <property type="component" value="Unassembled WGS sequence"/>
</dbReference>
<keyword evidence="1" id="KW-0812">Transmembrane</keyword>
<feature type="transmembrane region" description="Helical" evidence="1">
    <location>
        <begin position="539"/>
        <end position="559"/>
    </location>
</feature>
<dbReference type="InterPro" id="IPR052901">
    <property type="entry name" value="Bact_TGase-like"/>
</dbReference>
<dbReference type="Pfam" id="PF01841">
    <property type="entry name" value="Transglut_core"/>
    <property type="match status" value="1"/>
</dbReference>
<proteinExistence type="predicted"/>
<keyword evidence="1" id="KW-1133">Transmembrane helix</keyword>
<sequence length="645" mass="70599">MSLRQDQIGWLLATATITLIPHFGHLPPLLAGIAAVLVGWRALIATGGRRLPHRHALSALAVGIIIAVLAEYRHFFGKDPGVALLAGLLGLKLLETRQIRDGRSVVLLSLFLQLAQFLYQQDMAVAALTLLGALGAVASLLALQSRGNASPRSRALEAGRLLVQALPLMLVLFILFPRVQGPLWGLPADAFNRVGGLSDTMAPGDLARLGESSAIAFRVDFQGEPPPSAERYWRGPVLTRFDGHTWRAGLLQLADQPSYQPQGAAYAYAITLEPHNQLWLLALDFPAVSAGTRISNDFQLLAREPVQGRRRIELVSYPHTPVGRDESGLVLRQALDLPPRSNPRSVELGRLLRARASSPADIPDLAIEHFRRSGLRYTLDPLPLGRDDVDSFLFDTRQGFCEHFSAAFVVVMRAAGVPARVVTGYQGGEINPVDGTLVVRQSDAHAWAEVWLAGRGWVRVDPTAASAPQRIENGLAAALPDSARLPLLVRADLAWLHGLRDRLDALNNRWNQWVLGYNPARQRALLSGLGFGDPDWQSIAALLAGGCAIVMGALTLWALRQRSPADAIDRSWQRFCRQLASAGLPRNSWEGPLDYARRLAHERPDLADTIAAIAADYASLRYGPGEADPDRLKRFHQSTRHFRPR</sequence>
<evidence type="ECO:0000313" key="4">
    <source>
        <dbReference type="Proteomes" id="UP001157167"/>
    </source>
</evidence>
<dbReference type="InterPro" id="IPR025403">
    <property type="entry name" value="TgpA-like_C"/>
</dbReference>
<dbReference type="RefSeq" id="WP_284189001.1">
    <property type="nucleotide sequence ID" value="NZ_BSPX01000061.1"/>
</dbReference>
<evidence type="ECO:0000313" key="3">
    <source>
        <dbReference type="EMBL" id="GLT23825.1"/>
    </source>
</evidence>